<dbReference type="CDD" id="cd00201">
    <property type="entry name" value="WW"/>
    <property type="match status" value="2"/>
</dbReference>
<dbReference type="InterPro" id="IPR036020">
    <property type="entry name" value="WW_dom_sf"/>
</dbReference>
<dbReference type="InterPro" id="IPR017455">
    <property type="entry name" value="Znf_FYVE-rel"/>
</dbReference>
<dbReference type="Gene3D" id="3.30.40.10">
    <property type="entry name" value="Zinc/RING finger domain, C3HC4 (zinc finger)"/>
    <property type="match status" value="1"/>
</dbReference>
<keyword evidence="2 4" id="KW-0863">Zinc-finger</keyword>
<evidence type="ECO:0000313" key="10">
    <source>
        <dbReference type="Proteomes" id="UP000266841"/>
    </source>
</evidence>
<dbReference type="Pfam" id="PF01302">
    <property type="entry name" value="CAP_GLY"/>
    <property type="match status" value="1"/>
</dbReference>
<sequence>MAMDDGEWVECVDPATKRTFYANRRTRLTQWQKPPGWTNPPNTTGQLRYAEPEAEEALPDGWEEMTDPVSLKKFYVNHFKRTTTWERPTRGGGTQTSEGKNMLRLNQKGSHTTWDDPHSGGSSRADSKCRDVEYSFLSPGRGESKSRAGPPRLDFKVVSVPDSLRQHCPGCGVQFTYTVRRHHCRLCGDVFCDTCSQTRKVLPLDGAEFERPVRICDWCAKDVKNGNYFSLRRYLTPLTLYNPHERRLRVEDGGGSGEKSEDITVDTVAASLSSLSVDIDSMALDPTTFQDKMTLDSLELVGAVGKHLDERVTAEYAIRVLGGLLVLGNMSGDDSFASAVYDAKHNIVDHVLKISEWDGTDDRSVDAIEQAVKVIFFVTDPNFIAGFVSREFDVDAKDEGPIDVDDAVMVSSEQRNLVDLDVHRAFRSMLDHATNTSSPSLQRWATVTLRHLIAEDMRRTCLYSKGPSRYVSFLGQLVSTGGIIILCSLLSSEDSETRGSATVALEAIVVSARQIALTLGNESVKSRAGRGTREDSAIVDAIRQSGGCGQSLAHLLISADESVALMACSYASSLLSPLLTDPRGTGRALQQYTTSVEISSAADGLMAHRHAAIALAIGDGSPPSCLPSLVQIFSSNESRPIKLQVVAAECLAAIALAVSAICENPQDALISDARKALQVMLDENLTTVAYRFVSSASARTLDASRDTPQARLREAAGLMLFALCSCSDEASAHLLCNKALPTFLSIITEPAMLGSPSALRGAWASKGLAFLEAATTLVLRAWKTRDESSLGMLLDALDAGVIGLASKQIAARVFLRDHEQAYSQMRIKIAISFLLAALFGIANSEGEGASRLYDAVDADCAAALAFGDERDAVRVSVINSTIQVLGATLPYARNYASEDRDEPLPMMDMTEASLLAVGSMCGCRTGCWLASDAGEGIEDKFSHLRGDACATACRALASSTDGSSILPSVLVGALGQSLVVPSMRLIKAIGIYGNDGTRAELSRSGMLVQVCDILQQALTSGERYTFSTAISIIRFFGPFCPASIGGSVTSLQGVVKTLSYVLTIPTNIDAQTNDQRSRSLFSVKVESLLAIEGLSSNTALHGVLLADAFPSLTSFLDHIVTASLGESDAEDLVCSALNTIQVLTFLPTSSSAAAASRIIPSLVGILEGSLDQPASSRRQEISFGLLHALVQGNSEIIQSQGLAIVRAVLPLLTSSSASKNMIHQGLEVVERTLSSDLCVSCVNETFVKALIATLVSTRKDLNKNDCQFYGEPLVSEQGQVEVACRILFAITFALCSKPGGKQRFMDYFGNGVRGSSRDTAYASCVFLDILRDESNGVCLPPSPENIKFYSQVQLPLVRAALLECLTYAFEEYFSGTEKTKESIQELILGFNLLPLCLEGCQSKGVGQAAFKLYETVFLSLPTEEIGHYLLADKSTLTRLFELVTGQSNQIEDLDHSKSIFARLIGDLSKQGVLKGEDIDRHGLRNKAIGALAASMHSSHDDTIDEDEHRVCMDALASLLMVNGEIDMGAVEAKALATTTGKLLSSTLLERFFTHASMESNFDLDHSRERHSIASSSEARLLCAIASFPETLGILRECGGLEAISLIAAQGEIAAISAIRKASEHSPASIVSVDAHLSIMDALIDVESKLSSGPDASQQRNIAIESMQIICLLCHSCETKEAVLGAEQCSACLSLALDIVSACCLHYTKGLAQESDGHAISTPAKPRRNEVKPDKKTLDGELKMGDAVTVVSSSSPAREDSSSPSKLQGVVAHLGPVQFAPGSDWIGVKLTGESAGLGRNDGSVEGVIYFDSSEKCGMFARRVNVKKSEAPDIIQRELAEERFDEPSNKANHWSKLMTENPSLEHEAFALLLALSARRDIRDSLMSSPSLFRDVSRVAELRKSEMIGLQVEAVSLLASFSVNLPEPNAEMTSLLTSVVVTRTKVLQQSRDKRELCGSKRLIVHALSGLQNLFCGLMTEDEKSKAIRNTNDLFVFVVDSLYIGSKSKRMAASSLDGEVFFHLTSLFVMGLGCSKELIHTKTVASLMRYIMMASGLTSLDCFVPASAEEHWIGALGHCLVCLTYILSESAQQQMGTTFDCVLATVEGTMPGKLKLCLESLSSVAARQIISKLERLRVVELPFPFADTFVRRGAVFHFVRLPRLVRGDSGASIDAEHGRLDVGLFRDLEQQQVVRGPTRFQQVRSIEQLRAREQHSQQRHPLDPGATQPALDGSGIPPTQDEPVNHYLVITAARTFARNKKYGNASSDWSNCETKRLEMNHEAKMAISRAIEDDEGMVDRSHPGGYRHILTSRVRICKQNQLSVSILTHIRDSVDRLIERTKVEVMSGAGGVLRARRMNDEGAKPSVAKDKHALVLVPSSERVVGKPR</sequence>
<keyword evidence="1" id="KW-0479">Metal-binding</keyword>
<accession>K0S3Q2</accession>
<dbReference type="Gene3D" id="2.30.30.190">
    <property type="entry name" value="CAP Gly-rich-like domain"/>
    <property type="match status" value="1"/>
</dbReference>
<feature type="region of interest" description="Disordered" evidence="5">
    <location>
        <begin position="1716"/>
        <end position="1735"/>
    </location>
</feature>
<dbReference type="PANTHER" id="PTHR39490">
    <property type="entry name" value="ARRESTIN DOMAIN-CONTAINING PROTEIN D"/>
    <property type="match status" value="1"/>
</dbReference>
<dbReference type="EMBL" id="AGNL01022088">
    <property type="protein sequence ID" value="EJK59880.1"/>
    <property type="molecule type" value="Genomic_DNA"/>
</dbReference>
<evidence type="ECO:0000256" key="5">
    <source>
        <dbReference type="SAM" id="MobiDB-lite"/>
    </source>
</evidence>
<evidence type="ECO:0000256" key="4">
    <source>
        <dbReference type="PROSITE-ProRule" id="PRU00091"/>
    </source>
</evidence>
<dbReference type="InterPro" id="IPR036859">
    <property type="entry name" value="CAP-Gly_dom_sf"/>
</dbReference>
<evidence type="ECO:0000259" key="7">
    <source>
        <dbReference type="PROSITE" id="PS50178"/>
    </source>
</evidence>
<evidence type="ECO:0000256" key="3">
    <source>
        <dbReference type="ARBA" id="ARBA00022833"/>
    </source>
</evidence>
<keyword evidence="3" id="KW-0862">Zinc</keyword>
<dbReference type="SMART" id="SM00064">
    <property type="entry name" value="FYVE"/>
    <property type="match status" value="1"/>
</dbReference>
<dbReference type="PROSITE" id="PS50020">
    <property type="entry name" value="WW_DOMAIN_2"/>
    <property type="match status" value="2"/>
</dbReference>
<dbReference type="GO" id="GO:0008270">
    <property type="term" value="F:zinc ion binding"/>
    <property type="evidence" value="ECO:0007669"/>
    <property type="project" value="UniProtKB-KW"/>
</dbReference>
<dbReference type="InterPro" id="IPR001202">
    <property type="entry name" value="WW_dom"/>
</dbReference>
<protein>
    <recommendedName>
        <fullName evidence="11">HECT-type E3 ubiquitin transferase</fullName>
    </recommendedName>
</protein>
<dbReference type="SUPFAM" id="SSF51045">
    <property type="entry name" value="WW domain"/>
    <property type="match status" value="2"/>
</dbReference>
<dbReference type="OrthoDB" id="660555at2759"/>
<dbReference type="Pfam" id="PF01363">
    <property type="entry name" value="FYVE"/>
    <property type="match status" value="1"/>
</dbReference>
<organism evidence="9 10">
    <name type="scientific">Thalassiosira oceanica</name>
    <name type="common">Marine diatom</name>
    <dbReference type="NCBI Taxonomy" id="159749"/>
    <lineage>
        <taxon>Eukaryota</taxon>
        <taxon>Sar</taxon>
        <taxon>Stramenopiles</taxon>
        <taxon>Ochrophyta</taxon>
        <taxon>Bacillariophyta</taxon>
        <taxon>Coscinodiscophyceae</taxon>
        <taxon>Thalassiosirophycidae</taxon>
        <taxon>Thalassiosirales</taxon>
        <taxon>Thalassiosiraceae</taxon>
        <taxon>Thalassiosira</taxon>
    </lineage>
</organism>
<feature type="non-terminal residue" evidence="9">
    <location>
        <position position="2384"/>
    </location>
</feature>
<feature type="region of interest" description="Disordered" evidence="5">
    <location>
        <begin position="2207"/>
        <end position="2238"/>
    </location>
</feature>
<evidence type="ECO:0008006" key="11">
    <source>
        <dbReference type="Google" id="ProtNLM"/>
    </source>
</evidence>
<feature type="region of interest" description="Disordered" evidence="5">
    <location>
        <begin position="108"/>
        <end position="127"/>
    </location>
</feature>
<dbReference type="InterPro" id="IPR052113">
    <property type="entry name" value="FYVE-type_Zinc_Finger"/>
</dbReference>
<gene>
    <name evidence="9" type="ORF">THAOC_19842</name>
</gene>
<dbReference type="InterPro" id="IPR011011">
    <property type="entry name" value="Znf_FYVE_PHD"/>
</dbReference>
<dbReference type="InterPro" id="IPR000306">
    <property type="entry name" value="Znf_FYVE"/>
</dbReference>
<dbReference type="Proteomes" id="UP000266841">
    <property type="component" value="Unassembled WGS sequence"/>
</dbReference>
<dbReference type="SUPFAM" id="SSF57903">
    <property type="entry name" value="FYVE/PHD zinc finger"/>
    <property type="match status" value="1"/>
</dbReference>
<evidence type="ECO:0000256" key="1">
    <source>
        <dbReference type="ARBA" id="ARBA00022723"/>
    </source>
</evidence>
<dbReference type="PROSITE" id="PS50178">
    <property type="entry name" value="ZF_FYVE"/>
    <property type="match status" value="1"/>
</dbReference>
<dbReference type="SMART" id="SM00456">
    <property type="entry name" value="WW"/>
    <property type="match status" value="2"/>
</dbReference>
<comment type="caution">
    <text evidence="9">The sequence shown here is derived from an EMBL/GenBank/DDBJ whole genome shotgun (WGS) entry which is preliminary data.</text>
</comment>
<dbReference type="PROSITE" id="PS01159">
    <property type="entry name" value="WW_DOMAIN_1"/>
    <property type="match status" value="2"/>
</dbReference>
<feature type="domain" description="FYVE-type" evidence="7">
    <location>
        <begin position="162"/>
        <end position="224"/>
    </location>
</feature>
<evidence type="ECO:0000259" key="6">
    <source>
        <dbReference type="PROSITE" id="PS50020"/>
    </source>
</evidence>
<dbReference type="PANTHER" id="PTHR39490:SF8">
    <property type="entry name" value="ZINC FINGER FYVE DOMAIN-CONTAINING PROTEIN 21"/>
    <property type="match status" value="1"/>
</dbReference>
<dbReference type="PROSITE" id="PS50245">
    <property type="entry name" value="CAP_GLY_2"/>
    <property type="match status" value="1"/>
</dbReference>
<dbReference type="SMART" id="SM01052">
    <property type="entry name" value="CAP_GLY"/>
    <property type="match status" value="1"/>
</dbReference>
<name>K0S3Q2_THAOC</name>
<evidence type="ECO:0000256" key="2">
    <source>
        <dbReference type="ARBA" id="ARBA00022771"/>
    </source>
</evidence>
<evidence type="ECO:0000313" key="9">
    <source>
        <dbReference type="EMBL" id="EJK59880.1"/>
    </source>
</evidence>
<dbReference type="eggNOG" id="ENOG502TN4R">
    <property type="taxonomic scope" value="Eukaryota"/>
</dbReference>
<dbReference type="InterPro" id="IPR000938">
    <property type="entry name" value="CAP-Gly_domain"/>
</dbReference>
<dbReference type="Gene3D" id="1.25.10.10">
    <property type="entry name" value="Leucine-rich Repeat Variant"/>
    <property type="match status" value="1"/>
</dbReference>
<dbReference type="Gene3D" id="2.20.70.10">
    <property type="match status" value="2"/>
</dbReference>
<evidence type="ECO:0000259" key="8">
    <source>
        <dbReference type="PROSITE" id="PS50245"/>
    </source>
</evidence>
<feature type="compositionally biased region" description="Basic and acidic residues" evidence="5">
    <location>
        <begin position="1726"/>
        <end position="1735"/>
    </location>
</feature>
<feature type="domain" description="CAP-Gly" evidence="8">
    <location>
        <begin position="1774"/>
        <end position="1820"/>
    </location>
</feature>
<feature type="domain" description="WW" evidence="6">
    <location>
        <begin position="56"/>
        <end position="90"/>
    </location>
</feature>
<dbReference type="InterPro" id="IPR011989">
    <property type="entry name" value="ARM-like"/>
</dbReference>
<dbReference type="SUPFAM" id="SSF74924">
    <property type="entry name" value="Cap-Gly domain"/>
    <property type="match status" value="1"/>
</dbReference>
<dbReference type="SUPFAM" id="SSF48371">
    <property type="entry name" value="ARM repeat"/>
    <property type="match status" value="1"/>
</dbReference>
<reference evidence="9 10" key="1">
    <citation type="journal article" date="2012" name="Genome Biol.">
        <title>Genome and low-iron response of an oceanic diatom adapted to chronic iron limitation.</title>
        <authorList>
            <person name="Lommer M."/>
            <person name="Specht M."/>
            <person name="Roy A.S."/>
            <person name="Kraemer L."/>
            <person name="Andreson R."/>
            <person name="Gutowska M.A."/>
            <person name="Wolf J."/>
            <person name="Bergner S.V."/>
            <person name="Schilhabel M.B."/>
            <person name="Klostermeier U.C."/>
            <person name="Beiko R.G."/>
            <person name="Rosenstiel P."/>
            <person name="Hippler M."/>
            <person name="Laroche J."/>
        </authorList>
    </citation>
    <scope>NUCLEOTIDE SEQUENCE [LARGE SCALE GENOMIC DNA]</scope>
    <source>
        <strain evidence="9 10">CCMP1005</strain>
    </source>
</reference>
<proteinExistence type="predicted"/>
<dbReference type="Pfam" id="PF00397">
    <property type="entry name" value="WW"/>
    <property type="match status" value="2"/>
</dbReference>
<feature type="domain" description="WW" evidence="6">
    <location>
        <begin position="8"/>
        <end position="36"/>
    </location>
</feature>
<keyword evidence="10" id="KW-1185">Reference proteome</keyword>
<feature type="compositionally biased region" description="Basic and acidic residues" evidence="5">
    <location>
        <begin position="2207"/>
        <end position="2218"/>
    </location>
</feature>
<dbReference type="InterPro" id="IPR016024">
    <property type="entry name" value="ARM-type_fold"/>
</dbReference>
<dbReference type="InterPro" id="IPR013083">
    <property type="entry name" value="Znf_RING/FYVE/PHD"/>
</dbReference>